<comment type="similarity">
    <text evidence="2">Belongs to the outer membrane factor (OMF) (TC 1.B.17) family.</text>
</comment>
<dbReference type="GO" id="GO:0015288">
    <property type="term" value="F:porin activity"/>
    <property type="evidence" value="ECO:0007669"/>
    <property type="project" value="TreeGrafter"/>
</dbReference>
<dbReference type="Proteomes" id="UP000198901">
    <property type="component" value="Unassembled WGS sequence"/>
</dbReference>
<keyword evidence="5" id="KW-0812">Transmembrane</keyword>
<feature type="coiled-coil region" evidence="8">
    <location>
        <begin position="352"/>
        <end position="386"/>
    </location>
</feature>
<accession>A0A1G9LIX3</accession>
<sequence length="434" mass="48466">MKKIILSGLLLLSWATHAQSRLSLKESIDMAVRNNLTVRQNELLVETADNNLSQSRMAMIPSLSGGASQAINWGRSIDPYTNLFVTQQLKSSNFNMQAGVPIFSGLLLRNSIKQNDLLLKASQQDVQTARDQVIINTLLAYLQVLSSEDQVELATRQVEASKLQLERTSELVKAGNLAPSDEFTLASQLSTDQLTLVTAQGQLKLNRLTFWQTLNNPSFPIDFSLERLTAEGDMGYATSATQIYESARQNLAVSKAADLRVQSAVKGIDVAKARLYPQLSANGYISTRYSSTADLGYGEQLKNNIYRAVSLDLTIPILNGWLNRTRVQNAVVQKKTAEVQAQNVQVQLKQGIEQAYANLEVTEMRYRALENQAKSFGETLQSAESRFQAGTLNVVEYNLAKTNYDRARLSLVQARYDYLFRVKILDYYQGKPLF</sequence>
<dbReference type="InterPro" id="IPR051906">
    <property type="entry name" value="TolC-like"/>
</dbReference>
<evidence type="ECO:0000313" key="10">
    <source>
        <dbReference type="EMBL" id="SDL61783.1"/>
    </source>
</evidence>
<dbReference type="Pfam" id="PF02321">
    <property type="entry name" value="OEP"/>
    <property type="match status" value="2"/>
</dbReference>
<keyword evidence="9" id="KW-0732">Signal</keyword>
<dbReference type="EMBL" id="FNGS01000002">
    <property type="protein sequence ID" value="SDL61783.1"/>
    <property type="molecule type" value="Genomic_DNA"/>
</dbReference>
<dbReference type="InterPro" id="IPR003423">
    <property type="entry name" value="OMP_efflux"/>
</dbReference>
<evidence type="ECO:0000256" key="6">
    <source>
        <dbReference type="ARBA" id="ARBA00023136"/>
    </source>
</evidence>
<feature type="chain" id="PRO_5011609516" evidence="9">
    <location>
        <begin position="19"/>
        <end position="434"/>
    </location>
</feature>
<protein>
    <submittedName>
        <fullName evidence="10">Outer membrane protein</fullName>
    </submittedName>
</protein>
<evidence type="ECO:0000256" key="9">
    <source>
        <dbReference type="SAM" id="SignalP"/>
    </source>
</evidence>
<keyword evidence="7" id="KW-0998">Cell outer membrane</keyword>
<reference evidence="10 11" key="1">
    <citation type="submission" date="2016-10" db="EMBL/GenBank/DDBJ databases">
        <authorList>
            <person name="de Groot N.N."/>
        </authorList>
    </citation>
    <scope>NUCLEOTIDE SEQUENCE [LARGE SCALE GENOMIC DNA]</scope>
    <source>
        <strain evidence="10 11">DSM 21668</strain>
    </source>
</reference>
<evidence type="ECO:0000256" key="2">
    <source>
        <dbReference type="ARBA" id="ARBA00007613"/>
    </source>
</evidence>
<keyword evidence="6" id="KW-0472">Membrane</keyword>
<dbReference type="AlphaFoldDB" id="A0A1G9LIX3"/>
<dbReference type="RefSeq" id="WP_093199591.1">
    <property type="nucleotide sequence ID" value="NZ_FNGS01000002.1"/>
</dbReference>
<keyword evidence="3" id="KW-0813">Transport</keyword>
<dbReference type="PANTHER" id="PTHR30026">
    <property type="entry name" value="OUTER MEMBRANE PROTEIN TOLC"/>
    <property type="match status" value="1"/>
</dbReference>
<dbReference type="Gene3D" id="1.20.1600.10">
    <property type="entry name" value="Outer membrane efflux proteins (OEP)"/>
    <property type="match status" value="1"/>
</dbReference>
<evidence type="ECO:0000313" key="11">
    <source>
        <dbReference type="Proteomes" id="UP000198901"/>
    </source>
</evidence>
<name>A0A1G9LIX3_9BACT</name>
<evidence type="ECO:0000256" key="4">
    <source>
        <dbReference type="ARBA" id="ARBA00022452"/>
    </source>
</evidence>
<dbReference type="SUPFAM" id="SSF56954">
    <property type="entry name" value="Outer membrane efflux proteins (OEP)"/>
    <property type="match status" value="1"/>
</dbReference>
<evidence type="ECO:0000256" key="7">
    <source>
        <dbReference type="ARBA" id="ARBA00023237"/>
    </source>
</evidence>
<dbReference type="GO" id="GO:0015562">
    <property type="term" value="F:efflux transmembrane transporter activity"/>
    <property type="evidence" value="ECO:0007669"/>
    <property type="project" value="InterPro"/>
</dbReference>
<keyword evidence="4" id="KW-1134">Transmembrane beta strand</keyword>
<dbReference type="STRING" id="563176.SAMN04488090_1435"/>
<dbReference type="OrthoDB" id="9811587at2"/>
<gene>
    <name evidence="10" type="ORF">SAMN04488090_1435</name>
</gene>
<evidence type="ECO:0000256" key="8">
    <source>
        <dbReference type="SAM" id="Coils"/>
    </source>
</evidence>
<evidence type="ECO:0000256" key="5">
    <source>
        <dbReference type="ARBA" id="ARBA00022692"/>
    </source>
</evidence>
<proteinExistence type="inferred from homology"/>
<dbReference type="PANTHER" id="PTHR30026:SF20">
    <property type="entry name" value="OUTER MEMBRANE PROTEIN TOLC"/>
    <property type="match status" value="1"/>
</dbReference>
<evidence type="ECO:0000256" key="3">
    <source>
        <dbReference type="ARBA" id="ARBA00022448"/>
    </source>
</evidence>
<keyword evidence="11" id="KW-1185">Reference proteome</keyword>
<evidence type="ECO:0000256" key="1">
    <source>
        <dbReference type="ARBA" id="ARBA00004442"/>
    </source>
</evidence>
<feature type="signal peptide" evidence="9">
    <location>
        <begin position="1"/>
        <end position="18"/>
    </location>
</feature>
<organism evidence="10 11">
    <name type="scientific">Siphonobacter aquaeclarae</name>
    <dbReference type="NCBI Taxonomy" id="563176"/>
    <lineage>
        <taxon>Bacteria</taxon>
        <taxon>Pseudomonadati</taxon>
        <taxon>Bacteroidota</taxon>
        <taxon>Cytophagia</taxon>
        <taxon>Cytophagales</taxon>
        <taxon>Cytophagaceae</taxon>
        <taxon>Siphonobacter</taxon>
    </lineage>
</organism>
<dbReference type="GO" id="GO:1990281">
    <property type="term" value="C:efflux pump complex"/>
    <property type="evidence" value="ECO:0007669"/>
    <property type="project" value="TreeGrafter"/>
</dbReference>
<comment type="subcellular location">
    <subcellularLocation>
        <location evidence="1">Cell outer membrane</location>
    </subcellularLocation>
</comment>
<keyword evidence="8" id="KW-0175">Coiled coil</keyword>
<dbReference type="GO" id="GO:0009279">
    <property type="term" value="C:cell outer membrane"/>
    <property type="evidence" value="ECO:0007669"/>
    <property type="project" value="UniProtKB-SubCell"/>
</dbReference>